<dbReference type="CDD" id="cd00773">
    <property type="entry name" value="HisRS-like_core"/>
    <property type="match status" value="1"/>
</dbReference>
<dbReference type="InterPro" id="IPR045864">
    <property type="entry name" value="aa-tRNA-synth_II/BPL/LPL"/>
</dbReference>
<comment type="caution">
    <text evidence="13">The sequence shown here is derived from an EMBL/GenBank/DDBJ whole genome shotgun (WGS) entry which is preliminary data.</text>
</comment>
<evidence type="ECO:0000256" key="5">
    <source>
        <dbReference type="ARBA" id="ARBA00022490"/>
    </source>
</evidence>
<dbReference type="Proteomes" id="UP001596540">
    <property type="component" value="Unassembled WGS sequence"/>
</dbReference>
<organism evidence="13 14">
    <name type="scientific">Marinactinospora rubrisoli</name>
    <dbReference type="NCBI Taxonomy" id="2715399"/>
    <lineage>
        <taxon>Bacteria</taxon>
        <taxon>Bacillati</taxon>
        <taxon>Actinomycetota</taxon>
        <taxon>Actinomycetes</taxon>
        <taxon>Streptosporangiales</taxon>
        <taxon>Nocardiopsidaceae</taxon>
        <taxon>Marinactinospora</taxon>
    </lineage>
</organism>
<dbReference type="EC" id="6.1.1.21" evidence="3 11"/>
<keyword evidence="7" id="KW-0067">ATP-binding</keyword>
<evidence type="ECO:0000259" key="12">
    <source>
        <dbReference type="PROSITE" id="PS50862"/>
    </source>
</evidence>
<protein>
    <recommendedName>
        <fullName evidence="4 11">Histidine--tRNA ligase</fullName>
        <ecNumber evidence="3 11">6.1.1.21</ecNumber>
    </recommendedName>
</protein>
<dbReference type="PANTHER" id="PTHR11476:SF7">
    <property type="entry name" value="HISTIDINE--TRNA LIGASE"/>
    <property type="match status" value="1"/>
</dbReference>
<evidence type="ECO:0000256" key="6">
    <source>
        <dbReference type="ARBA" id="ARBA00022741"/>
    </source>
</evidence>
<reference evidence="14" key="1">
    <citation type="journal article" date="2019" name="Int. J. Syst. Evol. Microbiol.">
        <title>The Global Catalogue of Microorganisms (GCM) 10K type strain sequencing project: providing services to taxonomists for standard genome sequencing and annotation.</title>
        <authorList>
            <consortium name="The Broad Institute Genomics Platform"/>
            <consortium name="The Broad Institute Genome Sequencing Center for Infectious Disease"/>
            <person name="Wu L."/>
            <person name="Ma J."/>
        </authorList>
    </citation>
    <scope>NUCLEOTIDE SEQUENCE [LARGE SCALE GENOMIC DNA]</scope>
    <source>
        <strain evidence="14">CGMCC 4.7382</strain>
    </source>
</reference>
<keyword evidence="14" id="KW-1185">Reference proteome</keyword>
<dbReference type="InterPro" id="IPR006195">
    <property type="entry name" value="aa-tRNA-synth_II"/>
</dbReference>
<keyword evidence="13" id="KW-0436">Ligase</keyword>
<evidence type="ECO:0000256" key="9">
    <source>
        <dbReference type="ARBA" id="ARBA00023146"/>
    </source>
</evidence>
<evidence type="ECO:0000313" key="14">
    <source>
        <dbReference type="Proteomes" id="UP001596540"/>
    </source>
</evidence>
<dbReference type="PANTHER" id="PTHR11476">
    <property type="entry name" value="HISTIDYL-TRNA SYNTHETASE"/>
    <property type="match status" value="1"/>
</dbReference>
<dbReference type="EMBL" id="JBHTBH010000008">
    <property type="protein sequence ID" value="MFC7329495.1"/>
    <property type="molecule type" value="Genomic_DNA"/>
</dbReference>
<keyword evidence="6" id="KW-0547">Nucleotide-binding</keyword>
<comment type="catalytic activity">
    <reaction evidence="10">
        <text>tRNA(His) + L-histidine + ATP = L-histidyl-tRNA(His) + AMP + diphosphate + H(+)</text>
        <dbReference type="Rhea" id="RHEA:17313"/>
        <dbReference type="Rhea" id="RHEA-COMP:9665"/>
        <dbReference type="Rhea" id="RHEA-COMP:9689"/>
        <dbReference type="ChEBI" id="CHEBI:15378"/>
        <dbReference type="ChEBI" id="CHEBI:30616"/>
        <dbReference type="ChEBI" id="CHEBI:33019"/>
        <dbReference type="ChEBI" id="CHEBI:57595"/>
        <dbReference type="ChEBI" id="CHEBI:78442"/>
        <dbReference type="ChEBI" id="CHEBI:78527"/>
        <dbReference type="ChEBI" id="CHEBI:456215"/>
        <dbReference type="EC" id="6.1.1.21"/>
    </reaction>
</comment>
<dbReference type="InterPro" id="IPR004154">
    <property type="entry name" value="Anticodon-bd"/>
</dbReference>
<dbReference type="Gene3D" id="3.40.50.800">
    <property type="entry name" value="Anticodon-binding domain"/>
    <property type="match status" value="1"/>
</dbReference>
<dbReference type="InterPro" id="IPR041715">
    <property type="entry name" value="HisRS-like_core"/>
</dbReference>
<gene>
    <name evidence="13" type="primary">hisS</name>
    <name evidence="13" type="ORF">ACFQRF_17315</name>
</gene>
<dbReference type="PROSITE" id="PS50862">
    <property type="entry name" value="AA_TRNA_LIGASE_II"/>
    <property type="match status" value="1"/>
</dbReference>
<dbReference type="InterPro" id="IPR015807">
    <property type="entry name" value="His-tRNA-ligase"/>
</dbReference>
<keyword evidence="9" id="KW-0030">Aminoacyl-tRNA synthetase</keyword>
<dbReference type="Gene3D" id="3.30.930.10">
    <property type="entry name" value="Bira Bifunctional Protein, Domain 2"/>
    <property type="match status" value="1"/>
</dbReference>
<evidence type="ECO:0000256" key="11">
    <source>
        <dbReference type="NCBIfam" id="TIGR00442"/>
    </source>
</evidence>
<dbReference type="Pfam" id="PF03129">
    <property type="entry name" value="HGTP_anticodon"/>
    <property type="match status" value="1"/>
</dbReference>
<evidence type="ECO:0000256" key="1">
    <source>
        <dbReference type="ARBA" id="ARBA00008226"/>
    </source>
</evidence>
<evidence type="ECO:0000256" key="3">
    <source>
        <dbReference type="ARBA" id="ARBA00012815"/>
    </source>
</evidence>
<proteinExistence type="inferred from homology"/>
<dbReference type="Pfam" id="PF13393">
    <property type="entry name" value="tRNA-synt_His"/>
    <property type="match status" value="1"/>
</dbReference>
<keyword evidence="8" id="KW-0648">Protein biosynthesis</keyword>
<dbReference type="SUPFAM" id="SSF52954">
    <property type="entry name" value="Class II aaRS ABD-related"/>
    <property type="match status" value="1"/>
</dbReference>
<dbReference type="RefSeq" id="WP_379872146.1">
    <property type="nucleotide sequence ID" value="NZ_JBHTBH010000008.1"/>
</dbReference>
<evidence type="ECO:0000256" key="10">
    <source>
        <dbReference type="ARBA" id="ARBA00047639"/>
    </source>
</evidence>
<dbReference type="SUPFAM" id="SSF55681">
    <property type="entry name" value="Class II aaRS and biotin synthetases"/>
    <property type="match status" value="1"/>
</dbReference>
<evidence type="ECO:0000256" key="8">
    <source>
        <dbReference type="ARBA" id="ARBA00022917"/>
    </source>
</evidence>
<evidence type="ECO:0000256" key="7">
    <source>
        <dbReference type="ARBA" id="ARBA00022840"/>
    </source>
</evidence>
<comment type="similarity">
    <text evidence="1">Belongs to the class-II aminoacyl-tRNA synthetase family.</text>
</comment>
<name>A0ABW2KJE5_9ACTN</name>
<comment type="subunit">
    <text evidence="2">Homodimer.</text>
</comment>
<sequence length="441" mass="48836">MSDQRVTRPTPISGFPEWSPEIRSVELRWLDHIRAGFERYGFASVETPSVEALDVLMAKGETSQEVYTLHRLQADADDDSDARLGLHFDLTVPFARYVAQHFNELVFPFKRYQIQRVWRGERPQEGRFREFTQCDIDVINVDQVPLHFDAELPRVVHEVLSGLDIPAWTLNINNRKVLQGCYEGLGIGDPVAVIRAVDKLHKIGDDGVHAILLGEVGLSEEQAKVCLDLAHIRGSDTSVVDEIAKLGVRSELLNEGLDELGFVLDSLADLPSGSVMADLSVARGLDYYTGTVYEAAFRDDPGYGSICAGGRYDNLAGQFIRRSLPGVGISIGLTRIFAKLVAEGRITAGRHCPTDVLVVVPSDERRGEALATAARLREAGHNTEVYHQADKVGKQIRYASRKGIPFVWFPPFEDGRPHEVKDLATGEQTTADPAAWPARRG</sequence>
<dbReference type="PIRSF" id="PIRSF001549">
    <property type="entry name" value="His-tRNA_synth"/>
    <property type="match status" value="1"/>
</dbReference>
<dbReference type="InterPro" id="IPR004516">
    <property type="entry name" value="HisRS/HisZ"/>
</dbReference>
<accession>A0ABW2KJE5</accession>
<dbReference type="NCBIfam" id="TIGR00442">
    <property type="entry name" value="hisS"/>
    <property type="match status" value="1"/>
</dbReference>
<evidence type="ECO:0000256" key="2">
    <source>
        <dbReference type="ARBA" id="ARBA00011738"/>
    </source>
</evidence>
<dbReference type="InterPro" id="IPR036621">
    <property type="entry name" value="Anticodon-bd_dom_sf"/>
</dbReference>
<feature type="domain" description="Aminoacyl-transfer RNA synthetases class-II family profile" evidence="12">
    <location>
        <begin position="38"/>
        <end position="361"/>
    </location>
</feature>
<dbReference type="GO" id="GO:0004821">
    <property type="term" value="F:histidine-tRNA ligase activity"/>
    <property type="evidence" value="ECO:0007669"/>
    <property type="project" value="UniProtKB-EC"/>
</dbReference>
<keyword evidence="5" id="KW-0963">Cytoplasm</keyword>
<evidence type="ECO:0000313" key="13">
    <source>
        <dbReference type="EMBL" id="MFC7329495.1"/>
    </source>
</evidence>
<evidence type="ECO:0000256" key="4">
    <source>
        <dbReference type="ARBA" id="ARBA00017399"/>
    </source>
</evidence>